<comment type="caution">
    <text evidence="1">The sequence shown here is derived from an EMBL/GenBank/DDBJ whole genome shotgun (WGS) entry which is preliminary data.</text>
</comment>
<evidence type="ECO:0000313" key="1">
    <source>
        <dbReference type="EMBL" id="GJN06481.1"/>
    </source>
</evidence>
<dbReference type="EMBL" id="BQKI01000012">
    <property type="protein sequence ID" value="GJN06481.1"/>
    <property type="molecule type" value="Genomic_DNA"/>
</dbReference>
<proteinExistence type="predicted"/>
<reference evidence="1" key="2">
    <citation type="submission" date="2021-12" db="EMBL/GenBank/DDBJ databases">
        <title>Resequencing data analysis of finger millet.</title>
        <authorList>
            <person name="Hatakeyama M."/>
            <person name="Aluri S."/>
            <person name="Balachadran M.T."/>
            <person name="Sivarajan S.R."/>
            <person name="Poveda L."/>
            <person name="Shimizu-Inatsugi R."/>
            <person name="Schlapbach R."/>
            <person name="Sreeman S.M."/>
            <person name="Shimizu K.K."/>
        </authorList>
    </citation>
    <scope>NUCLEOTIDE SEQUENCE</scope>
</reference>
<name>A0AAV5D7T2_ELECO</name>
<evidence type="ECO:0000313" key="2">
    <source>
        <dbReference type="Proteomes" id="UP001054889"/>
    </source>
</evidence>
<sequence length="155" mass="16419">MAYTGGGGELAVFDAGRCAGGYALGVAVGRRFSDVIRSRMRQDLVLREQLLPFASTAKAAPLLAALQDSNKERYPLYWDELVGTADGSGFPLLHVCNNNAALPLLVVSSLSPPLLYQCCYTDAVVDRVDLCVCAGHAGQLQEGDTAVHTEEGGCQ</sequence>
<organism evidence="1 2">
    <name type="scientific">Eleusine coracana subsp. coracana</name>
    <dbReference type="NCBI Taxonomy" id="191504"/>
    <lineage>
        <taxon>Eukaryota</taxon>
        <taxon>Viridiplantae</taxon>
        <taxon>Streptophyta</taxon>
        <taxon>Embryophyta</taxon>
        <taxon>Tracheophyta</taxon>
        <taxon>Spermatophyta</taxon>
        <taxon>Magnoliopsida</taxon>
        <taxon>Liliopsida</taxon>
        <taxon>Poales</taxon>
        <taxon>Poaceae</taxon>
        <taxon>PACMAD clade</taxon>
        <taxon>Chloridoideae</taxon>
        <taxon>Cynodonteae</taxon>
        <taxon>Eleusininae</taxon>
        <taxon>Eleusine</taxon>
    </lineage>
</organism>
<dbReference type="PANTHER" id="PTHR34180">
    <property type="entry name" value="PEPTIDASE C45"/>
    <property type="match status" value="1"/>
</dbReference>
<accession>A0AAV5D7T2</accession>
<keyword evidence="2" id="KW-1185">Reference proteome</keyword>
<reference evidence="1" key="1">
    <citation type="journal article" date="2018" name="DNA Res.">
        <title>Multiple hybrid de novo genome assembly of finger millet, an orphan allotetraploid crop.</title>
        <authorList>
            <person name="Hatakeyama M."/>
            <person name="Aluri S."/>
            <person name="Balachadran M.T."/>
            <person name="Sivarajan S.R."/>
            <person name="Patrignani A."/>
            <person name="Gruter S."/>
            <person name="Poveda L."/>
            <person name="Shimizu-Inatsugi R."/>
            <person name="Baeten J."/>
            <person name="Francoijs K.J."/>
            <person name="Nataraja K.N."/>
            <person name="Reddy Y.A.N."/>
            <person name="Phadnis S."/>
            <person name="Ravikumar R.L."/>
            <person name="Schlapbach R."/>
            <person name="Sreeman S.M."/>
            <person name="Shimizu K.K."/>
        </authorList>
    </citation>
    <scope>NUCLEOTIDE SEQUENCE</scope>
</reference>
<gene>
    <name evidence="1" type="primary">ga24210</name>
    <name evidence="1" type="ORF">PR202_ga24210</name>
</gene>
<dbReference type="AlphaFoldDB" id="A0AAV5D7T2"/>
<dbReference type="InterPro" id="IPR047801">
    <property type="entry name" value="Peptidase_C45"/>
</dbReference>
<protein>
    <submittedName>
        <fullName evidence="1">Uncharacterized protein</fullName>
    </submittedName>
</protein>
<dbReference type="PANTHER" id="PTHR34180:SF1">
    <property type="entry name" value="BETA-ALANYL-DOPAMINE_CARCININE HYDROLASE"/>
    <property type="match status" value="1"/>
</dbReference>
<dbReference type="Proteomes" id="UP001054889">
    <property type="component" value="Unassembled WGS sequence"/>
</dbReference>